<evidence type="ECO:0000313" key="10">
    <source>
        <dbReference type="EMBL" id="CDH61074.1"/>
    </source>
</evidence>
<evidence type="ECO:0000256" key="1">
    <source>
        <dbReference type="ARBA" id="ARBA00004123"/>
    </source>
</evidence>
<dbReference type="PANTHER" id="PTHR28580">
    <property type="entry name" value="GENERAL TRANSCRIPTION FACTOR IIH SUBUNIT 5"/>
    <property type="match status" value="1"/>
</dbReference>
<keyword evidence="9" id="KW-0812">Transmembrane</keyword>
<accession>A0A068SFM5</accession>
<evidence type="ECO:0000256" key="3">
    <source>
        <dbReference type="ARBA" id="ARBA00022763"/>
    </source>
</evidence>
<dbReference type="PANTHER" id="PTHR28580:SF1">
    <property type="entry name" value="GENERAL TRANSCRIPTION FACTOR IIH SUBUNIT 5"/>
    <property type="match status" value="1"/>
</dbReference>
<dbReference type="InterPro" id="IPR035935">
    <property type="entry name" value="TFB5-like_sf"/>
</dbReference>
<keyword evidence="11" id="KW-1185">Reference proteome</keyword>
<keyword evidence="6 8" id="KW-0234">DNA repair</keyword>
<dbReference type="AlphaFoldDB" id="A0A068SFM5"/>
<evidence type="ECO:0000256" key="5">
    <source>
        <dbReference type="ARBA" id="ARBA00023163"/>
    </source>
</evidence>
<feature type="transmembrane region" description="Helical" evidence="9">
    <location>
        <begin position="96"/>
        <end position="113"/>
    </location>
</feature>
<dbReference type="OrthoDB" id="354at2759"/>
<reference evidence="10" key="1">
    <citation type="submission" date="2013-08" db="EMBL/GenBank/DDBJ databases">
        <title>Gene expansion shapes genome architecture in the human pathogen Lichtheimia corymbifera: an evolutionary genomics analysis in the ancient terrestrial Mucorales (Mucoromycotina).</title>
        <authorList>
            <person name="Schwartze V.U."/>
            <person name="Winter S."/>
            <person name="Shelest E."/>
            <person name="Marcet-Houben M."/>
            <person name="Horn F."/>
            <person name="Wehner S."/>
            <person name="Hoffmann K."/>
            <person name="Riege K."/>
            <person name="Sammeth M."/>
            <person name="Nowrousian M."/>
            <person name="Valiante V."/>
            <person name="Linde J."/>
            <person name="Jacobsen I.D."/>
            <person name="Marz M."/>
            <person name="Brakhage A.A."/>
            <person name="Gabaldon T."/>
            <person name="Bocker S."/>
            <person name="Voigt K."/>
        </authorList>
    </citation>
    <scope>NUCLEOTIDE SEQUENCE [LARGE SCALE GENOMIC DNA]</scope>
    <source>
        <strain evidence="10">FSU 9682</strain>
    </source>
</reference>
<keyword evidence="3 8" id="KW-0227">DNA damage</keyword>
<keyword evidence="9" id="KW-0472">Membrane</keyword>
<evidence type="ECO:0000256" key="7">
    <source>
        <dbReference type="ARBA" id="ARBA00023242"/>
    </source>
</evidence>
<dbReference type="SUPFAM" id="SSF142897">
    <property type="entry name" value="TFB5-like"/>
    <property type="match status" value="1"/>
</dbReference>
<dbReference type="VEuPathDB" id="FungiDB:LCOR_11850.1"/>
<dbReference type="InterPro" id="IPR009400">
    <property type="entry name" value="TFIIH_TTDA/Tfb5"/>
</dbReference>
<organism evidence="10 11">
    <name type="scientific">Lichtheimia corymbifera JMRC:FSU:9682</name>
    <dbReference type="NCBI Taxonomy" id="1263082"/>
    <lineage>
        <taxon>Eukaryota</taxon>
        <taxon>Fungi</taxon>
        <taxon>Fungi incertae sedis</taxon>
        <taxon>Mucoromycota</taxon>
        <taxon>Mucoromycotina</taxon>
        <taxon>Mucoromycetes</taxon>
        <taxon>Mucorales</taxon>
        <taxon>Lichtheimiaceae</taxon>
        <taxon>Lichtheimia</taxon>
    </lineage>
</organism>
<evidence type="ECO:0000256" key="2">
    <source>
        <dbReference type="ARBA" id="ARBA00007470"/>
    </source>
</evidence>
<comment type="similarity">
    <text evidence="2 8">Belongs to the TFB5 family.</text>
</comment>
<dbReference type="STRING" id="1263082.A0A068SFM5"/>
<keyword evidence="9" id="KW-1133">Transmembrane helix</keyword>
<gene>
    <name evidence="10" type="ORF">LCOR_11850.1</name>
</gene>
<dbReference type="GO" id="GO:0006294">
    <property type="term" value="P:nucleotide-excision repair, preincision complex assembly"/>
    <property type="evidence" value="ECO:0007669"/>
    <property type="project" value="TreeGrafter"/>
</dbReference>
<dbReference type="EMBL" id="CBTN010000129">
    <property type="protein sequence ID" value="CDH61074.1"/>
    <property type="molecule type" value="Genomic_DNA"/>
</dbReference>
<dbReference type="Gene3D" id="3.30.70.1220">
    <property type="entry name" value="TFB5-like"/>
    <property type="match status" value="1"/>
</dbReference>
<evidence type="ECO:0000256" key="9">
    <source>
        <dbReference type="SAM" id="Phobius"/>
    </source>
</evidence>
<name>A0A068SFM5_9FUNG</name>
<evidence type="ECO:0000256" key="4">
    <source>
        <dbReference type="ARBA" id="ARBA00023015"/>
    </source>
</evidence>
<evidence type="ECO:0000313" key="11">
    <source>
        <dbReference type="Proteomes" id="UP000027586"/>
    </source>
</evidence>
<evidence type="ECO:0000256" key="8">
    <source>
        <dbReference type="RuleBase" id="RU368032"/>
    </source>
</evidence>
<keyword evidence="5 8" id="KW-0804">Transcription</keyword>
<dbReference type="GO" id="GO:0000439">
    <property type="term" value="C:transcription factor TFIIH core complex"/>
    <property type="evidence" value="ECO:0007669"/>
    <property type="project" value="UniProtKB-UniRule"/>
</dbReference>
<comment type="subunit">
    <text evidence="8">Component of the 7-subunit TFIIH core complex.</text>
</comment>
<keyword evidence="4 8" id="KW-0805">Transcription regulation</keyword>
<comment type="caution">
    <text evidence="10">The sequence shown here is derived from an EMBL/GenBank/DDBJ whole genome shotgun (WGS) entry which is preliminary data.</text>
</comment>
<proteinExistence type="inferred from homology"/>
<dbReference type="Pfam" id="PF06331">
    <property type="entry name" value="Tfb5"/>
    <property type="match status" value="1"/>
</dbReference>
<dbReference type="GO" id="GO:0006367">
    <property type="term" value="P:transcription initiation at RNA polymerase II promoter"/>
    <property type="evidence" value="ECO:0007669"/>
    <property type="project" value="UniProtKB-UniRule"/>
</dbReference>
<dbReference type="SMART" id="SM01395">
    <property type="entry name" value="Tbf5"/>
    <property type="match status" value="1"/>
</dbReference>
<sequence length="188" mass="21609">MTLLMNIKSHHGYRNTFRVNNKGCIKDFHDCCFLPQLPSTKCELHTGPLLAITIDISLGPRVISCCTWKPLDHWAMHMVEEEVNARAREKCRGAKLIFSFLLALPCCLAYRVLRMVKAVKGVLLECDPTVKQIVLNLNERGNFVIEDLDETHLFVEASCVQELQYELDRILDENSYTISAEERDNRKN</sequence>
<comment type="subcellular location">
    <subcellularLocation>
        <location evidence="1 8">Nucleus</location>
    </subcellularLocation>
</comment>
<evidence type="ECO:0000256" key="6">
    <source>
        <dbReference type="ARBA" id="ARBA00023204"/>
    </source>
</evidence>
<dbReference type="Proteomes" id="UP000027586">
    <property type="component" value="Unassembled WGS sequence"/>
</dbReference>
<protein>
    <recommendedName>
        <fullName evidence="8">General transcription and DNA repair factor IIH subunit TFB5</fullName>
    </recommendedName>
</protein>
<comment type="function">
    <text evidence="8">In NER, TFIIH acts by opening DNA around the lesion to allow the excision of the damaged oligonucleotide and its replacement by a new DNA fragment. In transcription, TFIIH has an essential role in transcription initiation. When the pre-initiation complex (PIC) has been established, TFIIH is required for promoter opening and promoter escape.</text>
</comment>
<keyword evidence="7 8" id="KW-0539">Nucleus</keyword>
<dbReference type="GO" id="GO:0005675">
    <property type="term" value="C:transcription factor TFIIH holo complex"/>
    <property type="evidence" value="ECO:0007669"/>
    <property type="project" value="TreeGrafter"/>
</dbReference>